<name>A0A1M5G8A8_9BACT</name>
<dbReference type="Pfam" id="PF05708">
    <property type="entry name" value="Peptidase_C92"/>
    <property type="match status" value="1"/>
</dbReference>
<dbReference type="InterPro" id="IPR024453">
    <property type="entry name" value="Peptidase_C92"/>
</dbReference>
<dbReference type="RefSeq" id="WP_062181240.1">
    <property type="nucleotide sequence ID" value="NZ_BBXL01000012.1"/>
</dbReference>
<dbReference type="STRING" id="1346286.SAMN05444362_11381"/>
<proteinExistence type="predicted"/>
<dbReference type="AlphaFoldDB" id="A0A1M5G8A8"/>
<keyword evidence="2" id="KW-1185">Reference proteome</keyword>
<evidence type="ECO:0000313" key="1">
    <source>
        <dbReference type="EMBL" id="SHF99692.1"/>
    </source>
</evidence>
<reference evidence="2" key="1">
    <citation type="submission" date="2016-11" db="EMBL/GenBank/DDBJ databases">
        <authorList>
            <person name="Varghese N."/>
            <person name="Submissions S."/>
        </authorList>
    </citation>
    <scope>NUCLEOTIDE SEQUENCE [LARGE SCALE GENOMIC DNA]</scope>
    <source>
        <strain evidence="2">DSM 27370</strain>
    </source>
</reference>
<sequence>MENGKYRWVNDLSLILLIICFWGCSSSEEKKDTDTISKEEKLLLENGDIIYRHGNGIFSGYFVSTSQKEQLYSHAGIISIKGDSIYVIHSEASEFTGIGGVRKETLQTFLKDISTWGVYRLDTTMVVRDSVALVASNYLNKNISFDFDFNSLNDDKIYCTELIALSINKAASRQLIEAKGKLGSKTYFAVDDTYMIPQMKKIISHHSENKQSN</sequence>
<dbReference type="SUPFAM" id="SSF54001">
    <property type="entry name" value="Cysteine proteinases"/>
    <property type="match status" value="1"/>
</dbReference>
<organism evidence="1 2">
    <name type="scientific">Dysgonomonas macrotermitis</name>
    <dbReference type="NCBI Taxonomy" id="1346286"/>
    <lineage>
        <taxon>Bacteria</taxon>
        <taxon>Pseudomonadati</taxon>
        <taxon>Bacteroidota</taxon>
        <taxon>Bacteroidia</taxon>
        <taxon>Bacteroidales</taxon>
        <taxon>Dysgonomonadaceae</taxon>
        <taxon>Dysgonomonas</taxon>
    </lineage>
</organism>
<gene>
    <name evidence="1" type="ORF">SAMN05444362_11381</name>
</gene>
<dbReference type="Proteomes" id="UP000184480">
    <property type="component" value="Unassembled WGS sequence"/>
</dbReference>
<protein>
    <submittedName>
        <fullName evidence="1">Permuted papain-like amidase enzyme, YaeF/YiiX, C92 family</fullName>
    </submittedName>
</protein>
<dbReference type="Gene3D" id="3.90.1720.10">
    <property type="entry name" value="endopeptidase domain like (from Nostoc punctiforme)"/>
    <property type="match status" value="1"/>
</dbReference>
<evidence type="ECO:0000313" key="2">
    <source>
        <dbReference type="Proteomes" id="UP000184480"/>
    </source>
</evidence>
<dbReference type="EMBL" id="FQUC01000013">
    <property type="protein sequence ID" value="SHF99692.1"/>
    <property type="molecule type" value="Genomic_DNA"/>
</dbReference>
<dbReference type="InterPro" id="IPR038765">
    <property type="entry name" value="Papain-like_cys_pep_sf"/>
</dbReference>
<dbReference type="OrthoDB" id="1148539at2"/>
<accession>A0A1M5G8A8</accession>